<feature type="transmembrane region" description="Helical" evidence="12">
    <location>
        <begin position="104"/>
        <end position="121"/>
    </location>
</feature>
<feature type="transmembrane region" description="Helical" evidence="12">
    <location>
        <begin position="170"/>
        <end position="189"/>
    </location>
</feature>
<accession>A0A2P8ELH0</accession>
<feature type="transmembrane region" description="Helical" evidence="12">
    <location>
        <begin position="7"/>
        <end position="27"/>
    </location>
</feature>
<evidence type="ECO:0000256" key="6">
    <source>
        <dbReference type="ARBA" id="ARBA00023002"/>
    </source>
</evidence>
<dbReference type="RefSeq" id="WP_106593145.1">
    <property type="nucleotide sequence ID" value="NZ_PYGI01000027.1"/>
</dbReference>
<dbReference type="GO" id="GO:0006784">
    <property type="term" value="P:heme A biosynthetic process"/>
    <property type="evidence" value="ECO:0007669"/>
    <property type="project" value="InterPro"/>
</dbReference>
<organism evidence="13 14">
    <name type="scientific">Marinobacterium halophilum</name>
    <dbReference type="NCBI Taxonomy" id="267374"/>
    <lineage>
        <taxon>Bacteria</taxon>
        <taxon>Pseudomonadati</taxon>
        <taxon>Pseudomonadota</taxon>
        <taxon>Gammaproteobacteria</taxon>
        <taxon>Oceanospirillales</taxon>
        <taxon>Oceanospirillaceae</taxon>
        <taxon>Marinobacterium</taxon>
    </lineage>
</organism>
<evidence type="ECO:0000313" key="14">
    <source>
        <dbReference type="Proteomes" id="UP000242133"/>
    </source>
</evidence>
<dbReference type="GO" id="GO:0016020">
    <property type="term" value="C:membrane"/>
    <property type="evidence" value="ECO:0007669"/>
    <property type="project" value="UniProtKB-SubCell"/>
</dbReference>
<keyword evidence="2" id="KW-1003">Cell membrane</keyword>
<evidence type="ECO:0000256" key="7">
    <source>
        <dbReference type="ARBA" id="ARBA00023004"/>
    </source>
</evidence>
<keyword evidence="8" id="KW-0350">Heme biosynthesis</keyword>
<keyword evidence="5 12" id="KW-1133">Transmembrane helix</keyword>
<dbReference type="Proteomes" id="UP000242133">
    <property type="component" value="Unassembled WGS sequence"/>
</dbReference>
<evidence type="ECO:0000256" key="8">
    <source>
        <dbReference type="ARBA" id="ARBA00023133"/>
    </source>
</evidence>
<feature type="transmembrane region" description="Helical" evidence="12">
    <location>
        <begin position="301"/>
        <end position="317"/>
    </location>
</feature>
<dbReference type="Pfam" id="PF02628">
    <property type="entry name" value="COX15-CtaA"/>
    <property type="match status" value="1"/>
</dbReference>
<evidence type="ECO:0000256" key="2">
    <source>
        <dbReference type="ARBA" id="ARBA00022475"/>
    </source>
</evidence>
<keyword evidence="7" id="KW-0408">Iron</keyword>
<protein>
    <submittedName>
        <fullName evidence="13">Cytochrome c oxidase assembly protein subunit 15</fullName>
    </submittedName>
</protein>
<keyword evidence="3 12" id="KW-0812">Transmembrane</keyword>
<evidence type="ECO:0000256" key="5">
    <source>
        <dbReference type="ARBA" id="ARBA00022989"/>
    </source>
</evidence>
<dbReference type="InterPro" id="IPR003780">
    <property type="entry name" value="COX15/CtaA_fam"/>
</dbReference>
<dbReference type="PANTHER" id="PTHR35457">
    <property type="entry name" value="HEME A SYNTHASE"/>
    <property type="match status" value="1"/>
</dbReference>
<proteinExistence type="predicted"/>
<reference evidence="13 14" key="1">
    <citation type="submission" date="2018-03" db="EMBL/GenBank/DDBJ databases">
        <title>Genomic Encyclopedia of Archaeal and Bacterial Type Strains, Phase II (KMG-II): from individual species to whole genera.</title>
        <authorList>
            <person name="Goeker M."/>
        </authorList>
    </citation>
    <scope>NUCLEOTIDE SEQUENCE [LARGE SCALE GENOMIC DNA]</scope>
    <source>
        <strain evidence="13 14">DSM 17586</strain>
    </source>
</reference>
<keyword evidence="4" id="KW-0479">Metal-binding</keyword>
<evidence type="ECO:0000256" key="10">
    <source>
        <dbReference type="ARBA" id="ARBA00023157"/>
    </source>
</evidence>
<feature type="transmembrane region" description="Helical" evidence="12">
    <location>
        <begin position="243"/>
        <end position="261"/>
    </location>
</feature>
<dbReference type="EMBL" id="PYGI01000027">
    <property type="protein sequence ID" value="PSL10288.1"/>
    <property type="molecule type" value="Genomic_DNA"/>
</dbReference>
<dbReference type="InterPro" id="IPR050450">
    <property type="entry name" value="COX15/CtaA_HemeA_synthase"/>
</dbReference>
<dbReference type="GO" id="GO:0046872">
    <property type="term" value="F:metal ion binding"/>
    <property type="evidence" value="ECO:0007669"/>
    <property type="project" value="UniProtKB-KW"/>
</dbReference>
<name>A0A2P8ELH0_9GAMM</name>
<evidence type="ECO:0000313" key="13">
    <source>
        <dbReference type="EMBL" id="PSL10288.1"/>
    </source>
</evidence>
<comment type="subcellular location">
    <subcellularLocation>
        <location evidence="1">Membrane</location>
        <topology evidence="1">Multi-pass membrane protein</topology>
    </subcellularLocation>
</comment>
<evidence type="ECO:0000256" key="1">
    <source>
        <dbReference type="ARBA" id="ARBA00004141"/>
    </source>
</evidence>
<evidence type="ECO:0000256" key="12">
    <source>
        <dbReference type="SAM" id="Phobius"/>
    </source>
</evidence>
<dbReference type="AlphaFoldDB" id="A0A2P8ELH0"/>
<evidence type="ECO:0000256" key="3">
    <source>
        <dbReference type="ARBA" id="ARBA00022692"/>
    </source>
</evidence>
<evidence type="ECO:0000256" key="11">
    <source>
        <dbReference type="ARBA" id="ARBA00023444"/>
    </source>
</evidence>
<feature type="transmembrane region" description="Helical" evidence="12">
    <location>
        <begin position="75"/>
        <end position="92"/>
    </location>
</feature>
<dbReference type="PANTHER" id="PTHR35457:SF1">
    <property type="entry name" value="HEME A SYNTHASE"/>
    <property type="match status" value="1"/>
</dbReference>
<comment type="caution">
    <text evidence="13">The sequence shown here is derived from an EMBL/GenBank/DDBJ whole genome shotgun (WGS) entry which is preliminary data.</text>
</comment>
<keyword evidence="14" id="KW-1185">Reference proteome</keyword>
<evidence type="ECO:0000256" key="9">
    <source>
        <dbReference type="ARBA" id="ARBA00023136"/>
    </source>
</evidence>
<comment type="pathway">
    <text evidence="11">Porphyrin-containing compound metabolism.</text>
</comment>
<keyword evidence="9 12" id="KW-0472">Membrane</keyword>
<feature type="transmembrane region" description="Helical" evidence="12">
    <location>
        <begin position="127"/>
        <end position="149"/>
    </location>
</feature>
<dbReference type="OrthoDB" id="1447144at2"/>
<keyword evidence="6" id="KW-0560">Oxidoreductase</keyword>
<feature type="transmembrane region" description="Helical" evidence="12">
    <location>
        <begin position="273"/>
        <end position="295"/>
    </location>
</feature>
<dbReference type="GO" id="GO:0016491">
    <property type="term" value="F:oxidoreductase activity"/>
    <property type="evidence" value="ECO:0007669"/>
    <property type="project" value="UniProtKB-KW"/>
</dbReference>
<keyword evidence="10" id="KW-1015">Disulfide bond</keyword>
<evidence type="ECO:0000256" key="4">
    <source>
        <dbReference type="ARBA" id="ARBA00022723"/>
    </source>
</evidence>
<sequence length="336" mass="36350">MRLPLQLVTAAIGLALVVVVLGGWTRLNDAGLGCPDWPGCYGTWVLPDDHAELAAAHPHASIDLRKGWIEMVHRYAAGVLGLMVLALAVLAYRLRRQAGYPVKLSFCLLALVIAQGIFGMWTVTLQLLPVVVTMHLLGGLATLTALVLLRQNLRRLASGNNDVVRSSAHPWVKLMLAALFLQLALGGWTSTNYAGWACSDWLYCHQDQQVEYDFAQGLNPVMSIGPNYEGGLLPADARAAIQVTHRGGAILLLLISLLGARQLWGKSKLRWPLCIYGVLLLGQILLGLANVIWLLPLALAVAHHVGAVALLLALLTLNDKARVAPREVDHGYVVAH</sequence>
<gene>
    <name evidence="13" type="ORF">CLV44_12750</name>
</gene>